<accession>A0A9N7YUT4</accession>
<dbReference type="EMBL" id="CADEAL010002236">
    <property type="protein sequence ID" value="CAB1439138.1"/>
    <property type="molecule type" value="Genomic_DNA"/>
</dbReference>
<evidence type="ECO:0000313" key="3">
    <source>
        <dbReference type="Proteomes" id="UP001153269"/>
    </source>
</evidence>
<evidence type="ECO:0000313" key="2">
    <source>
        <dbReference type="EMBL" id="CAB1439138.1"/>
    </source>
</evidence>
<protein>
    <submittedName>
        <fullName evidence="2">Uncharacterized protein</fullName>
    </submittedName>
</protein>
<organism evidence="2 3">
    <name type="scientific">Pleuronectes platessa</name>
    <name type="common">European plaice</name>
    <dbReference type="NCBI Taxonomy" id="8262"/>
    <lineage>
        <taxon>Eukaryota</taxon>
        <taxon>Metazoa</taxon>
        <taxon>Chordata</taxon>
        <taxon>Craniata</taxon>
        <taxon>Vertebrata</taxon>
        <taxon>Euteleostomi</taxon>
        <taxon>Actinopterygii</taxon>
        <taxon>Neopterygii</taxon>
        <taxon>Teleostei</taxon>
        <taxon>Neoteleostei</taxon>
        <taxon>Acanthomorphata</taxon>
        <taxon>Carangaria</taxon>
        <taxon>Pleuronectiformes</taxon>
        <taxon>Pleuronectoidei</taxon>
        <taxon>Pleuronectidae</taxon>
        <taxon>Pleuronectes</taxon>
    </lineage>
</organism>
<proteinExistence type="predicted"/>
<sequence length="153" mass="17082">MHRWRSEQRRRRREEKTGCSVQQNMKGGVGEMMNCSWKKSAGKRFLGVLRELRVFHSERVAAWREALRECVCMLSRSPLGGGDLQDASTSGAGSNSFSDIFQSVSEDFENLTQNLSTIVSKLEAEILRVSAEEASGVDSGASRRPRPRNLSST</sequence>
<evidence type="ECO:0000256" key="1">
    <source>
        <dbReference type="SAM" id="MobiDB-lite"/>
    </source>
</evidence>
<reference evidence="2" key="1">
    <citation type="submission" date="2020-03" db="EMBL/GenBank/DDBJ databases">
        <authorList>
            <person name="Weist P."/>
        </authorList>
    </citation>
    <scope>NUCLEOTIDE SEQUENCE</scope>
</reference>
<dbReference type="AlphaFoldDB" id="A0A9N7YUT4"/>
<gene>
    <name evidence="2" type="ORF">PLEPLA_LOCUS26968</name>
</gene>
<dbReference type="Proteomes" id="UP001153269">
    <property type="component" value="Unassembled WGS sequence"/>
</dbReference>
<feature type="region of interest" description="Disordered" evidence="1">
    <location>
        <begin position="132"/>
        <end position="153"/>
    </location>
</feature>
<keyword evidence="3" id="KW-1185">Reference proteome</keyword>
<name>A0A9N7YUT4_PLEPL</name>
<comment type="caution">
    <text evidence="2">The sequence shown here is derived from an EMBL/GenBank/DDBJ whole genome shotgun (WGS) entry which is preliminary data.</text>
</comment>